<feature type="transmembrane region" description="Helical" evidence="1">
    <location>
        <begin position="160"/>
        <end position="178"/>
    </location>
</feature>
<dbReference type="AlphaFoldDB" id="A0A151ZCE2"/>
<accession>A0A151ZCE2</accession>
<proteinExistence type="predicted"/>
<evidence type="ECO:0000313" key="3">
    <source>
        <dbReference type="Proteomes" id="UP000076078"/>
    </source>
</evidence>
<comment type="caution">
    <text evidence="2">The sequence shown here is derived from an EMBL/GenBank/DDBJ whole genome shotgun (WGS) entry which is preliminary data.</text>
</comment>
<dbReference type="FunCoup" id="A0A151ZCE2">
    <property type="interactions" value="567"/>
</dbReference>
<keyword evidence="1" id="KW-1133">Transmembrane helix</keyword>
<keyword evidence="1" id="KW-0812">Transmembrane</keyword>
<dbReference type="Proteomes" id="UP000076078">
    <property type="component" value="Unassembled WGS sequence"/>
</dbReference>
<reference evidence="2 3" key="1">
    <citation type="submission" date="2015-12" db="EMBL/GenBank/DDBJ databases">
        <title>Dictyostelia acquired genes for synthesis and detection of signals that induce cell-type specialization by lateral gene transfer from prokaryotes.</title>
        <authorList>
            <person name="Gloeckner G."/>
            <person name="Schaap P."/>
        </authorList>
    </citation>
    <scope>NUCLEOTIDE SEQUENCE [LARGE SCALE GENOMIC DNA]</scope>
    <source>
        <strain evidence="2 3">TK</strain>
    </source>
</reference>
<dbReference type="OMA" id="QYSNIEC"/>
<evidence type="ECO:0008006" key="4">
    <source>
        <dbReference type="Google" id="ProtNLM"/>
    </source>
</evidence>
<gene>
    <name evidence="2" type="ORF">DLAC_07386</name>
</gene>
<evidence type="ECO:0000313" key="2">
    <source>
        <dbReference type="EMBL" id="KYQ91617.1"/>
    </source>
</evidence>
<evidence type="ECO:0000256" key="1">
    <source>
        <dbReference type="SAM" id="Phobius"/>
    </source>
</evidence>
<feature type="transmembrane region" description="Helical" evidence="1">
    <location>
        <begin position="204"/>
        <end position="230"/>
    </location>
</feature>
<keyword evidence="1" id="KW-0472">Membrane</keyword>
<organism evidence="2 3">
    <name type="scientific">Tieghemostelium lacteum</name>
    <name type="common">Slime mold</name>
    <name type="synonym">Dictyostelium lacteum</name>
    <dbReference type="NCBI Taxonomy" id="361077"/>
    <lineage>
        <taxon>Eukaryota</taxon>
        <taxon>Amoebozoa</taxon>
        <taxon>Evosea</taxon>
        <taxon>Eumycetozoa</taxon>
        <taxon>Dictyostelia</taxon>
        <taxon>Dictyosteliales</taxon>
        <taxon>Raperosteliaceae</taxon>
        <taxon>Tieghemostelium</taxon>
    </lineage>
</organism>
<dbReference type="OrthoDB" id="22017at2759"/>
<feature type="transmembrane region" description="Helical" evidence="1">
    <location>
        <begin position="108"/>
        <end position="133"/>
    </location>
</feature>
<dbReference type="InParanoid" id="A0A151ZCE2"/>
<feature type="transmembrane region" description="Helical" evidence="1">
    <location>
        <begin position="20"/>
        <end position="37"/>
    </location>
</feature>
<dbReference type="EMBL" id="LODT01000034">
    <property type="protein sequence ID" value="KYQ91617.1"/>
    <property type="molecule type" value="Genomic_DNA"/>
</dbReference>
<sequence length="348" mass="39711">MNSLFSTDFKQYLLKCQPSVKRITLMVLISTFLISYGEYTLFVQDDQIRATGCSVPLPGGDYSDSTLRNCFEAGLFKCIQSTYSTSSNETLAFQVPFLGTPDDKVSRATGTLCILFFINFMISFQVSSVLGYLKKKRIQDILADSGVFLKGNLQNENRNLMYVMGSGICYLIIKLVYLRNKIVYYGKLECNGDLMYELELTLTMGSIVGTLITSGLFAIFLPLSLVGNYINYLSDLDFKNLMYTFTSDNFIQFTKLQEFDLNLFKLLFSDYVNQKYRYSTYLEKVKRRNIFHCTTTSTGEISEFLLDLQSKNTHILVFKPMTSLQSNTYTINNQEGANESLLVLKELK</sequence>
<name>A0A151ZCE2_TIELA</name>
<protein>
    <recommendedName>
        <fullName evidence="4">Transmembrane protein</fullName>
    </recommendedName>
</protein>
<keyword evidence="3" id="KW-1185">Reference proteome</keyword>